<dbReference type="PROSITE" id="PS01050">
    <property type="entry name" value="YJEF_C_2"/>
    <property type="match status" value="1"/>
</dbReference>
<evidence type="ECO:0000256" key="15">
    <source>
        <dbReference type="ARBA" id="ARBA00048238"/>
    </source>
</evidence>
<name>A0ABU7TD32_9HYPH</name>
<feature type="binding site" evidence="18">
    <location>
        <position position="160"/>
    </location>
    <ligand>
        <name>(6S)-NADPHX</name>
        <dbReference type="ChEBI" id="CHEBI:64076"/>
    </ligand>
</feature>
<evidence type="ECO:0000256" key="1">
    <source>
        <dbReference type="ARBA" id="ARBA00000013"/>
    </source>
</evidence>
<feature type="binding site" evidence="18">
    <location>
        <begin position="67"/>
        <end position="71"/>
    </location>
    <ligand>
        <name>(6S)-NADPHX</name>
        <dbReference type="ChEBI" id="CHEBI:64076"/>
    </ligand>
</feature>
<evidence type="ECO:0000256" key="19">
    <source>
        <dbReference type="PIRNR" id="PIRNR017184"/>
    </source>
</evidence>
<comment type="catalytic activity">
    <reaction evidence="1 18 19">
        <text>(6R)-NADHX = (6S)-NADHX</text>
        <dbReference type="Rhea" id="RHEA:32215"/>
        <dbReference type="ChEBI" id="CHEBI:64074"/>
        <dbReference type="ChEBI" id="CHEBI:64075"/>
        <dbReference type="EC" id="5.1.99.6"/>
    </reaction>
</comment>
<dbReference type="EC" id="5.1.99.6" evidence="19"/>
<feature type="domain" description="YjeF C-terminal" evidence="20">
    <location>
        <begin position="229"/>
        <end position="503"/>
    </location>
</feature>
<keyword evidence="23" id="KW-1185">Reference proteome</keyword>
<evidence type="ECO:0000256" key="7">
    <source>
        <dbReference type="ARBA" id="ARBA00022840"/>
    </source>
</evidence>
<evidence type="ECO:0000256" key="17">
    <source>
        <dbReference type="HAMAP-Rule" id="MF_01965"/>
    </source>
</evidence>
<dbReference type="InterPro" id="IPR000631">
    <property type="entry name" value="CARKD"/>
</dbReference>
<dbReference type="InterPro" id="IPR017953">
    <property type="entry name" value="Carbohydrate_kinase_pred_CS"/>
</dbReference>
<comment type="catalytic activity">
    <reaction evidence="15 17 19">
        <text>(6S)-NADHX + ADP = AMP + phosphate + NADH + H(+)</text>
        <dbReference type="Rhea" id="RHEA:32223"/>
        <dbReference type="ChEBI" id="CHEBI:15378"/>
        <dbReference type="ChEBI" id="CHEBI:43474"/>
        <dbReference type="ChEBI" id="CHEBI:57945"/>
        <dbReference type="ChEBI" id="CHEBI:64074"/>
        <dbReference type="ChEBI" id="CHEBI:456215"/>
        <dbReference type="ChEBI" id="CHEBI:456216"/>
        <dbReference type="EC" id="4.2.1.136"/>
    </reaction>
</comment>
<evidence type="ECO:0000259" key="20">
    <source>
        <dbReference type="PROSITE" id="PS51383"/>
    </source>
</evidence>
<keyword evidence="10 17" id="KW-0520">NAD</keyword>
<evidence type="ECO:0000256" key="11">
    <source>
        <dbReference type="ARBA" id="ARBA00023235"/>
    </source>
</evidence>
<keyword evidence="9 18" id="KW-0630">Potassium</keyword>
<feature type="binding site" evidence="17">
    <location>
        <position position="381"/>
    </location>
    <ligand>
        <name>(6S)-NADPHX</name>
        <dbReference type="ChEBI" id="CHEBI:64076"/>
    </ligand>
</feature>
<evidence type="ECO:0000256" key="16">
    <source>
        <dbReference type="ARBA" id="ARBA00049209"/>
    </source>
</evidence>
<dbReference type="PANTHER" id="PTHR12592">
    <property type="entry name" value="ATP-DEPENDENT (S)-NAD(P)H-HYDRATE DEHYDRATASE FAMILY MEMBER"/>
    <property type="match status" value="1"/>
</dbReference>
<evidence type="ECO:0000256" key="10">
    <source>
        <dbReference type="ARBA" id="ARBA00023027"/>
    </source>
</evidence>
<evidence type="ECO:0000313" key="23">
    <source>
        <dbReference type="Proteomes" id="UP001349262"/>
    </source>
</evidence>
<accession>A0ABU7TD32</accession>
<keyword evidence="12 17" id="KW-0456">Lyase</keyword>
<dbReference type="Proteomes" id="UP001349262">
    <property type="component" value="Unassembled WGS sequence"/>
</dbReference>
<dbReference type="NCBIfam" id="TIGR00196">
    <property type="entry name" value="yjeF_cterm"/>
    <property type="match status" value="1"/>
</dbReference>
<dbReference type="InterPro" id="IPR029056">
    <property type="entry name" value="Ribokinase-like"/>
</dbReference>
<dbReference type="Gene3D" id="3.40.1190.20">
    <property type="match status" value="1"/>
</dbReference>
<comment type="similarity">
    <text evidence="3 19">In the N-terminal section; belongs to the NnrE/AIBP family.</text>
</comment>
<feature type="binding site" evidence="18">
    <location>
        <position position="163"/>
    </location>
    <ligand>
        <name>K(+)</name>
        <dbReference type="ChEBI" id="CHEBI:29103"/>
    </ligand>
</feature>
<evidence type="ECO:0000256" key="13">
    <source>
        <dbReference type="ARBA" id="ARBA00023268"/>
    </source>
</evidence>
<feature type="binding site" evidence="17">
    <location>
        <begin position="419"/>
        <end position="423"/>
    </location>
    <ligand>
        <name>AMP</name>
        <dbReference type="ChEBI" id="CHEBI:456215"/>
    </ligand>
</feature>
<comment type="function">
    <text evidence="17">Catalyzes the dehydration of the S-form of NAD(P)HX at the expense of ADP, which is converted to AMP. Together with NAD(P)HX epimerase, which catalyzes the epimerization of the S- and R-forms, the enzyme allows the repair of both epimers of NAD(P)HX, a damaged form of NAD(P)H that is a result of enzymatic or heat-dependent hydration.</text>
</comment>
<evidence type="ECO:0000256" key="12">
    <source>
        <dbReference type="ARBA" id="ARBA00023239"/>
    </source>
</evidence>
<protein>
    <recommendedName>
        <fullName evidence="19">Bifunctional NAD(P)H-hydrate repair enzyme</fullName>
    </recommendedName>
    <alternativeName>
        <fullName evidence="19">Nicotinamide nucleotide repair protein</fullName>
    </alternativeName>
    <domain>
        <recommendedName>
            <fullName evidence="19">ADP-dependent (S)-NAD(P)H-hydrate dehydratase</fullName>
            <ecNumber evidence="19">4.2.1.136</ecNumber>
        </recommendedName>
        <alternativeName>
            <fullName evidence="19">ADP-dependent NAD(P)HX dehydratase</fullName>
        </alternativeName>
    </domain>
    <domain>
        <recommendedName>
            <fullName evidence="19">NAD(P)H-hydrate epimerase</fullName>
            <ecNumber evidence="19">5.1.99.6</ecNumber>
        </recommendedName>
    </domain>
</protein>
<dbReference type="EC" id="4.2.1.136" evidence="19"/>
<gene>
    <name evidence="17" type="primary">nnrD</name>
    <name evidence="18" type="synonym">nnrE</name>
    <name evidence="22" type="ORF">MRSR164_17280</name>
</gene>
<comment type="subunit">
    <text evidence="17">Homotetramer.</text>
</comment>
<evidence type="ECO:0000256" key="4">
    <source>
        <dbReference type="ARBA" id="ARBA00009524"/>
    </source>
</evidence>
<dbReference type="SUPFAM" id="SSF64153">
    <property type="entry name" value="YjeF N-terminal domain-like"/>
    <property type="match status" value="1"/>
</dbReference>
<proteinExistence type="inferred from homology"/>
<comment type="caution">
    <text evidence="18">Lacks conserved residue(s) required for the propagation of feature annotation.</text>
</comment>
<comment type="similarity">
    <text evidence="18">Belongs to the NnrE/AIBP family.</text>
</comment>
<comment type="cofactor">
    <cofactor evidence="17">
        <name>Mg(2+)</name>
        <dbReference type="ChEBI" id="CHEBI:18420"/>
    </cofactor>
</comment>
<evidence type="ECO:0000256" key="14">
    <source>
        <dbReference type="ARBA" id="ARBA00025153"/>
    </source>
</evidence>
<feature type="binding site" evidence="17">
    <location>
        <position position="449"/>
    </location>
    <ligand>
        <name>(6S)-NADPHX</name>
        <dbReference type="ChEBI" id="CHEBI:64076"/>
    </ligand>
</feature>
<comment type="function">
    <text evidence="14 19">Bifunctional enzyme that catalyzes the epimerization of the S- and R-forms of NAD(P)HX and the dehydration of the S-form of NAD(P)HX at the expense of ADP, which is converted to AMP. This allows the repair of both epimers of NAD(P)HX, a damaged form of NAD(P)H that is a result of enzymatic or heat-dependent hydration.</text>
</comment>
<dbReference type="CDD" id="cd01171">
    <property type="entry name" value="YXKO-related"/>
    <property type="match status" value="1"/>
</dbReference>
<feature type="binding site" evidence="18">
    <location>
        <position position="68"/>
    </location>
    <ligand>
        <name>K(+)</name>
        <dbReference type="ChEBI" id="CHEBI:29103"/>
    </ligand>
</feature>
<comment type="catalytic activity">
    <reaction evidence="2 18 19">
        <text>(6R)-NADPHX = (6S)-NADPHX</text>
        <dbReference type="Rhea" id="RHEA:32227"/>
        <dbReference type="ChEBI" id="CHEBI:64076"/>
        <dbReference type="ChEBI" id="CHEBI:64077"/>
        <dbReference type="EC" id="5.1.99.6"/>
    </reaction>
</comment>
<evidence type="ECO:0000256" key="18">
    <source>
        <dbReference type="HAMAP-Rule" id="MF_01966"/>
    </source>
</evidence>
<dbReference type="HAMAP" id="MF_01966">
    <property type="entry name" value="NADHX_epimerase"/>
    <property type="match status" value="1"/>
</dbReference>
<dbReference type="PANTHER" id="PTHR12592:SF0">
    <property type="entry name" value="ATP-DEPENDENT (S)-NAD(P)H-HYDRATE DEHYDRATASE"/>
    <property type="match status" value="1"/>
</dbReference>
<evidence type="ECO:0000256" key="6">
    <source>
        <dbReference type="ARBA" id="ARBA00022741"/>
    </source>
</evidence>
<dbReference type="HAMAP" id="MF_01965">
    <property type="entry name" value="NADHX_dehydratase"/>
    <property type="match status" value="1"/>
</dbReference>
<comment type="similarity">
    <text evidence="17">Belongs to the NnrD/CARKD family.</text>
</comment>
<evidence type="ECO:0000256" key="5">
    <source>
        <dbReference type="ARBA" id="ARBA00022723"/>
    </source>
</evidence>
<dbReference type="NCBIfam" id="TIGR00197">
    <property type="entry name" value="yjeF_nterm"/>
    <property type="match status" value="1"/>
</dbReference>
<feature type="binding site" evidence="17">
    <location>
        <position position="448"/>
    </location>
    <ligand>
        <name>AMP</name>
        <dbReference type="ChEBI" id="CHEBI:456215"/>
    </ligand>
</feature>
<dbReference type="Pfam" id="PF03853">
    <property type="entry name" value="YjeF_N"/>
    <property type="match status" value="1"/>
</dbReference>
<evidence type="ECO:0000313" key="22">
    <source>
        <dbReference type="EMBL" id="MEE7458461.1"/>
    </source>
</evidence>
<keyword evidence="5 18" id="KW-0479">Metal-binding</keyword>
<dbReference type="InterPro" id="IPR030677">
    <property type="entry name" value="Nnr"/>
</dbReference>
<keyword evidence="6 17" id="KW-0547">Nucleotide-binding</keyword>
<keyword evidence="11 18" id="KW-0413">Isomerase</keyword>
<evidence type="ECO:0000256" key="9">
    <source>
        <dbReference type="ARBA" id="ARBA00022958"/>
    </source>
</evidence>
<feature type="domain" description="YjeF N-terminal" evidence="21">
    <location>
        <begin position="20"/>
        <end position="217"/>
    </location>
</feature>
<keyword evidence="7 17" id="KW-0067">ATP-binding</keyword>
<dbReference type="EMBL" id="MLBY01000005">
    <property type="protein sequence ID" value="MEE7458461.1"/>
    <property type="molecule type" value="Genomic_DNA"/>
</dbReference>
<evidence type="ECO:0000256" key="8">
    <source>
        <dbReference type="ARBA" id="ARBA00022857"/>
    </source>
</evidence>
<feature type="binding site" evidence="18">
    <location>
        <begin position="131"/>
        <end position="137"/>
    </location>
    <ligand>
        <name>(6S)-NADPHX</name>
        <dbReference type="ChEBI" id="CHEBI:64076"/>
    </ligand>
</feature>
<dbReference type="PROSITE" id="PS51383">
    <property type="entry name" value="YJEF_C_3"/>
    <property type="match status" value="1"/>
</dbReference>
<dbReference type="Pfam" id="PF01256">
    <property type="entry name" value="Carb_kinase"/>
    <property type="match status" value="1"/>
</dbReference>
<dbReference type="InterPro" id="IPR036652">
    <property type="entry name" value="YjeF_N_dom_sf"/>
</dbReference>
<keyword evidence="8 17" id="KW-0521">NADP</keyword>
<comment type="catalytic activity">
    <reaction evidence="16 17 19">
        <text>(6S)-NADPHX + ADP = AMP + phosphate + NADPH + H(+)</text>
        <dbReference type="Rhea" id="RHEA:32235"/>
        <dbReference type="ChEBI" id="CHEBI:15378"/>
        <dbReference type="ChEBI" id="CHEBI:43474"/>
        <dbReference type="ChEBI" id="CHEBI:57783"/>
        <dbReference type="ChEBI" id="CHEBI:64076"/>
        <dbReference type="ChEBI" id="CHEBI:456215"/>
        <dbReference type="ChEBI" id="CHEBI:456216"/>
        <dbReference type="EC" id="4.2.1.136"/>
    </reaction>
</comment>
<comment type="caution">
    <text evidence="22">The sequence shown here is derived from an EMBL/GenBank/DDBJ whole genome shotgun (WGS) entry which is preliminary data.</text>
</comment>
<dbReference type="SUPFAM" id="SSF53613">
    <property type="entry name" value="Ribokinase-like"/>
    <property type="match status" value="1"/>
</dbReference>
<sequence length="517" mass="52030">MHERVKSPGSADRLLTVEAMRRVDAAAIAAGTSGLTLMEAAGAAVAERARARLPANGRVLVLCGPGNNGGDGFVAARLLAESGYRVDLRLLGERAALEGDAALAAAAWTAPVGTAEAELGETDLVIDALFGAGLCRDLEGLGRALVEAVNRAGCSVLAVDVPSGVDGDTGAVRGAAIQATETVTFVALKPGHLLEPGRSRCGALHIAEIGTGEAAFSAGIAGEAAALYRNGPGLWTLPRLTAASHKYTRGHALVLSGPAYRTGAARLAARGALRVGAGLVTMASPASALPENAAHLTAIMLRPCESADDLDDMLADERLNALLLGPGLGTGPATCDLVGVAAGAGRALVLDADALTSFRSEVRTLARQIRDGEAGAVLTPHEGEFARLFSGTEAVADGLAKHARAARAAAIAGAVVVLKGADTVIAAPDGRLAINDHGSPHLGTAGSGDVLAGLIAGLLAQGMAPFEAACAAVWLHGDAGLRFGPGLISEDLPELIPAVLRDLAIDQPVATTARLRP</sequence>
<comment type="function">
    <text evidence="18">Catalyzes the epimerization of the S- and R-forms of NAD(P)HX, a damaged form of NAD(P)H that is a result of enzymatic or heat-dependent hydration. This is a prerequisite for the S-specific NAD(P)H-hydrate dehydratase to allow the repair of both epimers of NAD(P)HX.</text>
</comment>
<keyword evidence="13" id="KW-0511">Multifunctional enzyme</keyword>
<evidence type="ECO:0000256" key="3">
    <source>
        <dbReference type="ARBA" id="ARBA00006001"/>
    </source>
</evidence>
<feature type="binding site" evidence="18">
    <location>
        <position position="127"/>
    </location>
    <ligand>
        <name>K(+)</name>
        <dbReference type="ChEBI" id="CHEBI:29103"/>
    </ligand>
</feature>
<dbReference type="PIRSF" id="PIRSF017184">
    <property type="entry name" value="Nnr"/>
    <property type="match status" value="1"/>
</dbReference>
<organism evidence="22 23">
    <name type="scientific">Methylobacterium radiotolerans</name>
    <dbReference type="NCBI Taxonomy" id="31998"/>
    <lineage>
        <taxon>Bacteria</taxon>
        <taxon>Pseudomonadati</taxon>
        <taxon>Pseudomonadota</taxon>
        <taxon>Alphaproteobacteria</taxon>
        <taxon>Hyphomicrobiales</taxon>
        <taxon>Methylobacteriaceae</taxon>
        <taxon>Methylobacterium</taxon>
    </lineage>
</organism>
<reference evidence="22 23" key="1">
    <citation type="journal article" date="2012" name="Genet. Mol. Biol.">
        <title>Analysis of 16S rRNA and mxaF genes revealing insights into Methylobacterium niche-specific plant association.</title>
        <authorList>
            <person name="Dourado M.N."/>
            <person name="Andreote F.D."/>
            <person name="Dini-Andreote F."/>
            <person name="Conti R."/>
            <person name="Araujo J.M."/>
            <person name="Araujo W.L."/>
        </authorList>
    </citation>
    <scope>NUCLEOTIDE SEQUENCE [LARGE SCALE GENOMIC DNA]</scope>
    <source>
        <strain evidence="22 23">SR1.6/4</strain>
    </source>
</reference>
<evidence type="ECO:0000256" key="2">
    <source>
        <dbReference type="ARBA" id="ARBA00000909"/>
    </source>
</evidence>
<dbReference type="Gene3D" id="3.40.50.10260">
    <property type="entry name" value="YjeF N-terminal domain"/>
    <property type="match status" value="1"/>
</dbReference>
<dbReference type="PROSITE" id="PS51385">
    <property type="entry name" value="YJEF_N"/>
    <property type="match status" value="1"/>
</dbReference>
<comment type="similarity">
    <text evidence="4 19">In the C-terminal section; belongs to the NnrD/CARKD family.</text>
</comment>
<feature type="binding site" evidence="17">
    <location>
        <position position="327"/>
    </location>
    <ligand>
        <name>(6S)-NADPHX</name>
        <dbReference type="ChEBI" id="CHEBI:64076"/>
    </ligand>
</feature>
<dbReference type="InterPro" id="IPR004443">
    <property type="entry name" value="YjeF_N_dom"/>
</dbReference>
<comment type="cofactor">
    <cofactor evidence="18 19">
        <name>K(+)</name>
        <dbReference type="ChEBI" id="CHEBI:29103"/>
    </cofactor>
    <text evidence="18 19">Binds 1 potassium ion per subunit.</text>
</comment>
<evidence type="ECO:0000259" key="21">
    <source>
        <dbReference type="PROSITE" id="PS51385"/>
    </source>
</evidence>
<feature type="binding site" evidence="17">
    <location>
        <position position="264"/>
    </location>
    <ligand>
        <name>(6S)-NADPHX</name>
        <dbReference type="ChEBI" id="CHEBI:64076"/>
    </ligand>
</feature>